<dbReference type="AlphaFoldDB" id="A0A8S1JRC7"/>
<organism evidence="1 2">
    <name type="scientific">Paramecium primaurelia</name>
    <dbReference type="NCBI Taxonomy" id="5886"/>
    <lineage>
        <taxon>Eukaryota</taxon>
        <taxon>Sar</taxon>
        <taxon>Alveolata</taxon>
        <taxon>Ciliophora</taxon>
        <taxon>Intramacronucleata</taxon>
        <taxon>Oligohymenophorea</taxon>
        <taxon>Peniculida</taxon>
        <taxon>Parameciidae</taxon>
        <taxon>Paramecium</taxon>
    </lineage>
</organism>
<dbReference type="OMA" id="KSCLHAK"/>
<dbReference type="EMBL" id="CAJJDM010000003">
    <property type="protein sequence ID" value="CAD8044159.1"/>
    <property type="molecule type" value="Genomic_DNA"/>
</dbReference>
<accession>A0A8S1JRC7</accession>
<sequence length="435" mass="51915">MENLHPAQEIILNIVSEIQKHHDFINYMNSNSQKIKQGLWIQQYFKNEPNIPIIQNIIRVVELQNEYIPIKQHFHHILVHKQNVPNLCGYHATYNLIQCVQSIKYKIPPLFYNIAAFWIYVKRTQDFLRQYRNKYQLDSTIWPWRDSDIEKGDFERTYLKSCLHAKPLFKTTFQNEIIQDIKYLVTNDTIFFQYGNVINGYNERVALQKKFDQFKEFKPSNNEELIQTYMLGVTNHWICFVAYKSIQGTQFIVMDSRNRDFFLWNQQQIRDFLQQDQLERPKRGQNPLNQFYLDLYEQGMKDLQQIITLLISWITGQTKLESYVSNQKIRVFLNPLIELLEISQNEYLNLKFNNQNEANLYQIMALWADQYIITVSEFIGNAINITQINKALFLKSIELAQSALEYQTKNGLWNQQKQSPLHSILKCLKIINQSI</sequence>
<dbReference type="Proteomes" id="UP000688137">
    <property type="component" value="Unassembled WGS sequence"/>
</dbReference>
<comment type="caution">
    <text evidence="1">The sequence shown here is derived from an EMBL/GenBank/DDBJ whole genome shotgun (WGS) entry which is preliminary data.</text>
</comment>
<evidence type="ECO:0000313" key="2">
    <source>
        <dbReference type="Proteomes" id="UP000688137"/>
    </source>
</evidence>
<name>A0A8S1JRC7_PARPR</name>
<protein>
    <submittedName>
        <fullName evidence="1">Uncharacterized protein</fullName>
    </submittedName>
</protein>
<evidence type="ECO:0000313" key="1">
    <source>
        <dbReference type="EMBL" id="CAD8044159.1"/>
    </source>
</evidence>
<proteinExistence type="predicted"/>
<keyword evidence="2" id="KW-1185">Reference proteome</keyword>
<gene>
    <name evidence="1" type="ORF">PPRIM_AZ9-3.1.T0060241</name>
</gene>
<reference evidence="1" key="1">
    <citation type="submission" date="2021-01" db="EMBL/GenBank/DDBJ databases">
        <authorList>
            <consortium name="Genoscope - CEA"/>
            <person name="William W."/>
        </authorList>
    </citation>
    <scope>NUCLEOTIDE SEQUENCE</scope>
</reference>